<dbReference type="PANTHER" id="PTHR10578">
    <property type="entry name" value="S -2-HYDROXY-ACID OXIDASE-RELATED"/>
    <property type="match status" value="1"/>
</dbReference>
<protein>
    <submittedName>
        <fullName evidence="9">4-hydroxymandelate oxidase</fullName>
    </submittedName>
</protein>
<dbReference type="PROSITE" id="PS00557">
    <property type="entry name" value="FMN_HYDROXY_ACID_DH_1"/>
    <property type="match status" value="1"/>
</dbReference>
<evidence type="ECO:0000313" key="9">
    <source>
        <dbReference type="EMBL" id="RKR73669.1"/>
    </source>
</evidence>
<evidence type="ECO:0000256" key="5">
    <source>
        <dbReference type="ARBA" id="ARBA00024042"/>
    </source>
</evidence>
<proteinExistence type="inferred from homology"/>
<gene>
    <name evidence="9" type="ORF">C8E83_0763</name>
</gene>
<dbReference type="EMBL" id="RBKS01000001">
    <property type="protein sequence ID" value="RKR73669.1"/>
    <property type="molecule type" value="Genomic_DNA"/>
</dbReference>
<evidence type="ECO:0000256" key="3">
    <source>
        <dbReference type="ARBA" id="ARBA00022643"/>
    </source>
</evidence>
<feature type="binding site" evidence="7">
    <location>
        <position position="232"/>
    </location>
    <ligand>
        <name>glyoxylate</name>
        <dbReference type="ChEBI" id="CHEBI:36655"/>
    </ligand>
</feature>
<dbReference type="AlphaFoldDB" id="A0A495ICM1"/>
<evidence type="ECO:0000256" key="2">
    <source>
        <dbReference type="ARBA" id="ARBA00022630"/>
    </source>
</evidence>
<dbReference type="CDD" id="cd02809">
    <property type="entry name" value="alpha_hydroxyacid_oxid_FMN"/>
    <property type="match status" value="1"/>
</dbReference>
<dbReference type="InterPro" id="IPR000262">
    <property type="entry name" value="FMN-dep_DH"/>
</dbReference>
<dbReference type="PIRSF" id="PIRSF000138">
    <property type="entry name" value="Al-hdrx_acd_dh"/>
    <property type="match status" value="1"/>
</dbReference>
<evidence type="ECO:0000256" key="6">
    <source>
        <dbReference type="PIRSR" id="PIRSR000138-1"/>
    </source>
</evidence>
<comment type="cofactor">
    <cofactor evidence="1">
        <name>FMN</name>
        <dbReference type="ChEBI" id="CHEBI:58210"/>
    </cofactor>
</comment>
<keyword evidence="2 7" id="KW-0285">Flavoprotein</keyword>
<evidence type="ECO:0000256" key="4">
    <source>
        <dbReference type="ARBA" id="ARBA00023002"/>
    </source>
</evidence>
<feature type="binding site" evidence="7">
    <location>
        <position position="126"/>
    </location>
    <ligand>
        <name>glyoxylate</name>
        <dbReference type="ChEBI" id="CHEBI:36655"/>
    </ligand>
</feature>
<feature type="binding site" evidence="7">
    <location>
        <position position="152"/>
    </location>
    <ligand>
        <name>FMN</name>
        <dbReference type="ChEBI" id="CHEBI:58210"/>
    </ligand>
</feature>
<evidence type="ECO:0000256" key="1">
    <source>
        <dbReference type="ARBA" id="ARBA00001917"/>
    </source>
</evidence>
<evidence type="ECO:0000313" key="10">
    <source>
        <dbReference type="Proteomes" id="UP000280008"/>
    </source>
</evidence>
<feature type="binding site" evidence="7">
    <location>
        <position position="235"/>
    </location>
    <ligand>
        <name>glyoxylate</name>
        <dbReference type="ChEBI" id="CHEBI:36655"/>
    </ligand>
</feature>
<feature type="binding site" evidence="7">
    <location>
        <position position="208"/>
    </location>
    <ligand>
        <name>FMN</name>
        <dbReference type="ChEBI" id="CHEBI:58210"/>
    </ligand>
</feature>
<dbReference type="RefSeq" id="WP_121368511.1">
    <property type="nucleotide sequence ID" value="NZ_RBKS01000001.1"/>
</dbReference>
<dbReference type="PROSITE" id="PS51349">
    <property type="entry name" value="FMN_HYDROXY_ACID_DH_2"/>
    <property type="match status" value="1"/>
</dbReference>
<name>A0A495ICM1_9MICO</name>
<reference evidence="9 10" key="1">
    <citation type="submission" date="2018-10" db="EMBL/GenBank/DDBJ databases">
        <title>Sequencing the genomes of 1000 actinobacteria strains.</title>
        <authorList>
            <person name="Klenk H.-P."/>
        </authorList>
    </citation>
    <scope>NUCLEOTIDE SEQUENCE [LARGE SCALE GENOMIC DNA]</scope>
    <source>
        <strain evidence="9 10">DSM 17894</strain>
    </source>
</reference>
<feature type="domain" description="FMN hydroxy acid dehydrogenase" evidence="8">
    <location>
        <begin position="34"/>
        <end position="333"/>
    </location>
</feature>
<sequence>MAALPYVAEDFAWPESVDPRAVRFIEGYNGTAGARNVAAWQGIDIVPRMLRDSTAVSTAWTHTGLSFSSPIVVAPWASQTFVHPEGERATSRGAADSGSLLVFSSNSATAVGDLPSDGAPFYAQVYVPPVRDDLVPYIREAERAGALGLVLTLDTPPTREEFPFRAAVERILPPSVNFAGGAPAKAGDLGPGDIEWLRSITSLPVWVKGVLATADVELLLSLDVAGIIVSNHGGRQLGAAVTTAWALPRVVDAVAGRVPVWVDSGIRSGEDAFRGLALGADAVLVGRPAARALTEGAEGVARLMEALREELHVAMMLSGVTDLAAFDRSYLAL</sequence>
<accession>A0A495ICM1</accession>
<dbReference type="OrthoDB" id="9770452at2"/>
<dbReference type="Proteomes" id="UP000280008">
    <property type="component" value="Unassembled WGS sequence"/>
</dbReference>
<dbReference type="GO" id="GO:0016491">
    <property type="term" value="F:oxidoreductase activity"/>
    <property type="evidence" value="ECO:0007669"/>
    <property type="project" value="UniProtKB-KW"/>
</dbReference>
<feature type="binding site" evidence="7">
    <location>
        <begin position="75"/>
        <end position="77"/>
    </location>
    <ligand>
        <name>FMN</name>
        <dbReference type="ChEBI" id="CHEBI:58210"/>
    </ligand>
</feature>
<keyword evidence="4" id="KW-0560">Oxidoreductase</keyword>
<evidence type="ECO:0000256" key="7">
    <source>
        <dbReference type="PIRSR" id="PIRSR000138-2"/>
    </source>
</evidence>
<dbReference type="SUPFAM" id="SSF51395">
    <property type="entry name" value="FMN-linked oxidoreductases"/>
    <property type="match status" value="1"/>
</dbReference>
<comment type="similarity">
    <text evidence="5">Belongs to the FMN-dependent alpha-hydroxy acid dehydrogenase family.</text>
</comment>
<keyword evidence="10" id="KW-1185">Reference proteome</keyword>
<dbReference type="Gene3D" id="3.20.20.70">
    <property type="entry name" value="Aldolase class I"/>
    <property type="match status" value="1"/>
</dbReference>
<dbReference type="PANTHER" id="PTHR10578:SF107">
    <property type="entry name" value="2-HYDROXYACID OXIDASE 1"/>
    <property type="match status" value="1"/>
</dbReference>
<dbReference type="Pfam" id="PF01070">
    <property type="entry name" value="FMN_dh"/>
    <property type="match status" value="1"/>
</dbReference>
<organism evidence="9 10">
    <name type="scientific">Frondihabitans australicus</name>
    <dbReference type="NCBI Taxonomy" id="386892"/>
    <lineage>
        <taxon>Bacteria</taxon>
        <taxon>Bacillati</taxon>
        <taxon>Actinomycetota</taxon>
        <taxon>Actinomycetes</taxon>
        <taxon>Micrococcales</taxon>
        <taxon>Microbacteriaceae</taxon>
        <taxon>Frondihabitans</taxon>
    </lineage>
</organism>
<feature type="binding site" evidence="7">
    <location>
        <position position="230"/>
    </location>
    <ligand>
        <name>FMN</name>
        <dbReference type="ChEBI" id="CHEBI:58210"/>
    </ligand>
</feature>
<dbReference type="InterPro" id="IPR012133">
    <property type="entry name" value="Alpha-hydoxy_acid_DH_FMN"/>
</dbReference>
<keyword evidence="3 7" id="KW-0288">FMN</keyword>
<feature type="binding site" evidence="7">
    <location>
        <position position="124"/>
    </location>
    <ligand>
        <name>FMN</name>
        <dbReference type="ChEBI" id="CHEBI:58210"/>
    </ligand>
</feature>
<dbReference type="InterPro" id="IPR008259">
    <property type="entry name" value="FMN_hydac_DH_AS"/>
</dbReference>
<dbReference type="GO" id="GO:0010181">
    <property type="term" value="F:FMN binding"/>
    <property type="evidence" value="ECO:0007669"/>
    <property type="project" value="InterPro"/>
</dbReference>
<dbReference type="InterPro" id="IPR037396">
    <property type="entry name" value="FMN_HAD"/>
</dbReference>
<evidence type="ECO:0000259" key="8">
    <source>
        <dbReference type="PROSITE" id="PS51349"/>
    </source>
</evidence>
<feature type="active site" description="Proton acceptor" evidence="6">
    <location>
        <position position="232"/>
    </location>
</feature>
<feature type="binding site" evidence="7">
    <location>
        <position position="104"/>
    </location>
    <ligand>
        <name>FMN</name>
        <dbReference type="ChEBI" id="CHEBI:58210"/>
    </ligand>
</feature>
<comment type="caution">
    <text evidence="9">The sequence shown here is derived from an EMBL/GenBank/DDBJ whole genome shotgun (WGS) entry which is preliminary data.</text>
</comment>
<feature type="binding site" evidence="7">
    <location>
        <begin position="263"/>
        <end position="267"/>
    </location>
    <ligand>
        <name>FMN</name>
        <dbReference type="ChEBI" id="CHEBI:58210"/>
    </ligand>
</feature>
<feature type="binding site" evidence="7">
    <location>
        <begin position="286"/>
        <end position="287"/>
    </location>
    <ligand>
        <name>FMN</name>
        <dbReference type="ChEBI" id="CHEBI:58210"/>
    </ligand>
</feature>
<dbReference type="InterPro" id="IPR013785">
    <property type="entry name" value="Aldolase_TIM"/>
</dbReference>